<accession>A0AAE0NKU6</accession>
<comment type="caution">
    <text evidence="2">The sequence shown here is derived from an EMBL/GenBank/DDBJ whole genome shotgun (WGS) entry which is preliminary data.</text>
</comment>
<feature type="compositionally biased region" description="Basic and acidic residues" evidence="1">
    <location>
        <begin position="301"/>
        <end position="311"/>
    </location>
</feature>
<dbReference type="EMBL" id="JAULSN010000001">
    <property type="protein sequence ID" value="KAK3383329.1"/>
    <property type="molecule type" value="Genomic_DNA"/>
</dbReference>
<evidence type="ECO:0000313" key="3">
    <source>
        <dbReference type="Proteomes" id="UP001287356"/>
    </source>
</evidence>
<keyword evidence="3" id="KW-1185">Reference proteome</keyword>
<protein>
    <submittedName>
        <fullName evidence="2">Uncharacterized protein</fullName>
    </submittedName>
</protein>
<feature type="region of interest" description="Disordered" evidence="1">
    <location>
        <begin position="89"/>
        <end position="131"/>
    </location>
</feature>
<name>A0AAE0NKU6_9PEZI</name>
<dbReference type="AlphaFoldDB" id="A0AAE0NKU6"/>
<feature type="compositionally biased region" description="Basic and acidic residues" evidence="1">
    <location>
        <begin position="351"/>
        <end position="365"/>
    </location>
</feature>
<sequence length="549" mass="61010">MAAIAPMDLVMKAGPASIPLKCTLCPKKPNFSDLSHLLTHISSKSHLSHRFKIELRAQSEGDAREAIRKYEEWYAGHGIMNLLAERMTAKEQKKPSKRGRSSNANTKTRTTTSREESVKREPREYAEPAPIQVSAQWPISTLHGSAPQPSHQFPGTRQGYFDSAGFQTPVMKRSQPEYSTPNTPDNTLAVMRAKYRRWPSETETETTASVLPSDEQDDNGDFGDEENDSSKLKGIRYPGMGLFDSASELQKRKRNQRKDESVLKKMAQSSSGIEPTEFVWTEGGVFQRTRDIYASPSIEGSPERNLGETDNHKKKRTRRTATSAAVATRPRQTRASARIAQSKATSINKSALREDSPLGQDEHENSQISSHSHGSVESFDVFRDPPQPSPSMPRFGRQALDFSNPQADRTESPVEQAGFDLRRRPALQSLSSNMSLVSPASKPAKALTFFPARDNGPPSFSSQPHVSSNPYFQHQHSMGGGTFNPLCVQSRNGYFHPYYQGYGADPKPPNAGFQPVNTLNQNLGSMAFNSFTTPYSSDSPHERGHDFDM</sequence>
<proteinExistence type="predicted"/>
<organism evidence="2 3">
    <name type="scientific">Lasiosphaeria ovina</name>
    <dbReference type="NCBI Taxonomy" id="92902"/>
    <lineage>
        <taxon>Eukaryota</taxon>
        <taxon>Fungi</taxon>
        <taxon>Dikarya</taxon>
        <taxon>Ascomycota</taxon>
        <taxon>Pezizomycotina</taxon>
        <taxon>Sordariomycetes</taxon>
        <taxon>Sordariomycetidae</taxon>
        <taxon>Sordariales</taxon>
        <taxon>Lasiosphaeriaceae</taxon>
        <taxon>Lasiosphaeria</taxon>
    </lineage>
</organism>
<feature type="compositionally biased region" description="Polar residues" evidence="1">
    <location>
        <begin position="366"/>
        <end position="375"/>
    </location>
</feature>
<evidence type="ECO:0000313" key="2">
    <source>
        <dbReference type="EMBL" id="KAK3383329.1"/>
    </source>
</evidence>
<feature type="compositionally biased region" description="Low complexity" evidence="1">
    <location>
        <begin position="101"/>
        <end position="111"/>
    </location>
</feature>
<evidence type="ECO:0000256" key="1">
    <source>
        <dbReference type="SAM" id="MobiDB-lite"/>
    </source>
</evidence>
<reference evidence="2" key="1">
    <citation type="journal article" date="2023" name="Mol. Phylogenet. Evol.">
        <title>Genome-scale phylogeny and comparative genomics of the fungal order Sordariales.</title>
        <authorList>
            <person name="Hensen N."/>
            <person name="Bonometti L."/>
            <person name="Westerberg I."/>
            <person name="Brannstrom I.O."/>
            <person name="Guillou S."/>
            <person name="Cros-Aarteil S."/>
            <person name="Calhoun S."/>
            <person name="Haridas S."/>
            <person name="Kuo A."/>
            <person name="Mondo S."/>
            <person name="Pangilinan J."/>
            <person name="Riley R."/>
            <person name="LaButti K."/>
            <person name="Andreopoulos B."/>
            <person name="Lipzen A."/>
            <person name="Chen C."/>
            <person name="Yan M."/>
            <person name="Daum C."/>
            <person name="Ng V."/>
            <person name="Clum A."/>
            <person name="Steindorff A."/>
            <person name="Ohm R.A."/>
            <person name="Martin F."/>
            <person name="Silar P."/>
            <person name="Natvig D.O."/>
            <person name="Lalanne C."/>
            <person name="Gautier V."/>
            <person name="Ament-Velasquez S.L."/>
            <person name="Kruys A."/>
            <person name="Hutchinson M.I."/>
            <person name="Powell A.J."/>
            <person name="Barry K."/>
            <person name="Miller A.N."/>
            <person name="Grigoriev I.V."/>
            <person name="Debuchy R."/>
            <person name="Gladieux P."/>
            <person name="Hiltunen Thoren M."/>
            <person name="Johannesson H."/>
        </authorList>
    </citation>
    <scope>NUCLEOTIDE SEQUENCE</scope>
    <source>
        <strain evidence="2">CBS 958.72</strain>
    </source>
</reference>
<dbReference type="Proteomes" id="UP001287356">
    <property type="component" value="Unassembled WGS sequence"/>
</dbReference>
<gene>
    <name evidence="2" type="ORF">B0T24DRAFT_687781</name>
</gene>
<feature type="region of interest" description="Disordered" evidence="1">
    <location>
        <begin position="294"/>
        <end position="414"/>
    </location>
</feature>
<feature type="compositionally biased region" description="Acidic residues" evidence="1">
    <location>
        <begin position="214"/>
        <end position="227"/>
    </location>
</feature>
<feature type="compositionally biased region" description="Low complexity" evidence="1">
    <location>
        <begin position="320"/>
        <end position="329"/>
    </location>
</feature>
<feature type="compositionally biased region" description="Basic and acidic residues" evidence="1">
    <location>
        <begin position="112"/>
        <end position="126"/>
    </location>
</feature>
<reference evidence="2" key="2">
    <citation type="submission" date="2023-06" db="EMBL/GenBank/DDBJ databases">
        <authorList>
            <consortium name="Lawrence Berkeley National Laboratory"/>
            <person name="Haridas S."/>
            <person name="Hensen N."/>
            <person name="Bonometti L."/>
            <person name="Westerberg I."/>
            <person name="Brannstrom I.O."/>
            <person name="Guillou S."/>
            <person name="Cros-Aarteil S."/>
            <person name="Calhoun S."/>
            <person name="Kuo A."/>
            <person name="Mondo S."/>
            <person name="Pangilinan J."/>
            <person name="Riley R."/>
            <person name="Labutti K."/>
            <person name="Andreopoulos B."/>
            <person name="Lipzen A."/>
            <person name="Chen C."/>
            <person name="Yanf M."/>
            <person name="Daum C."/>
            <person name="Ng V."/>
            <person name="Clum A."/>
            <person name="Steindorff A."/>
            <person name="Ohm R."/>
            <person name="Martin F."/>
            <person name="Silar P."/>
            <person name="Natvig D."/>
            <person name="Lalanne C."/>
            <person name="Gautier V."/>
            <person name="Ament-Velasquez S.L."/>
            <person name="Kruys A."/>
            <person name="Hutchinson M.I."/>
            <person name="Powell A.J."/>
            <person name="Barry K."/>
            <person name="Miller A.N."/>
            <person name="Grigoriev I.V."/>
            <person name="Debuchy R."/>
            <person name="Gladieux P."/>
            <person name="Thoren M.H."/>
            <person name="Johannesson H."/>
        </authorList>
    </citation>
    <scope>NUCLEOTIDE SEQUENCE</scope>
    <source>
        <strain evidence="2">CBS 958.72</strain>
    </source>
</reference>
<feature type="region of interest" description="Disordered" evidence="1">
    <location>
        <begin position="197"/>
        <end position="273"/>
    </location>
</feature>